<evidence type="ECO:0000313" key="3">
    <source>
        <dbReference type="RefSeq" id="XP_040492127.1"/>
    </source>
</evidence>
<sequence length="214" mass="23429">MGPQTSYFSKANLPKIRPKPFRLLFISNLHPTPHGGGIEEPDEMCKTSWFKTNSSTKRCFTSPNMPGLGVESLTGQPGPSRILRRAGNGRQESHMRESMLPSGFPGHPEPLPVLAAHGPRSPSATVKFSNAGTMPQLFLRPLTLRILTKNPHRFGGVLLEWLPEQYFCPEVGTEKFACTICPRVCLPRGCRSPGLNTTKATFNCASPSMSLARG</sequence>
<dbReference type="GeneID" id="103667688"/>
<evidence type="ECO:0000313" key="2">
    <source>
        <dbReference type="Proteomes" id="UP000261680"/>
    </source>
</evidence>
<dbReference type="Proteomes" id="UP000261680">
    <property type="component" value="Unplaced"/>
</dbReference>
<keyword evidence="2" id="KW-1185">Reference proteome</keyword>
<accession>A0A8M1GBQ8</accession>
<dbReference type="RefSeq" id="XP_040492127.1">
    <property type="nucleotide sequence ID" value="XM_040636193.1"/>
</dbReference>
<dbReference type="KEGG" id="umr:103667688"/>
<gene>
    <name evidence="3" type="primary">LOC103667688</name>
</gene>
<dbReference type="AlphaFoldDB" id="A0A8M1GBQ8"/>
<organism evidence="2 3">
    <name type="scientific">Ursus maritimus</name>
    <name type="common">Polar bear</name>
    <name type="synonym">Thalarctos maritimus</name>
    <dbReference type="NCBI Taxonomy" id="29073"/>
    <lineage>
        <taxon>Eukaryota</taxon>
        <taxon>Metazoa</taxon>
        <taxon>Chordata</taxon>
        <taxon>Craniata</taxon>
        <taxon>Vertebrata</taxon>
        <taxon>Euteleostomi</taxon>
        <taxon>Mammalia</taxon>
        <taxon>Eutheria</taxon>
        <taxon>Laurasiatheria</taxon>
        <taxon>Carnivora</taxon>
        <taxon>Caniformia</taxon>
        <taxon>Ursidae</taxon>
        <taxon>Ursus</taxon>
    </lineage>
</organism>
<name>A0A8M1GBQ8_URSMA</name>
<proteinExistence type="predicted"/>
<reference evidence="3" key="1">
    <citation type="submission" date="2025-08" db="UniProtKB">
        <authorList>
            <consortium name="RefSeq"/>
        </authorList>
    </citation>
    <scope>IDENTIFICATION</scope>
    <source>
        <tissue evidence="3">Whole blood</tissue>
    </source>
</reference>
<feature type="region of interest" description="Disordered" evidence="1">
    <location>
        <begin position="70"/>
        <end position="98"/>
    </location>
</feature>
<evidence type="ECO:0000256" key="1">
    <source>
        <dbReference type="SAM" id="MobiDB-lite"/>
    </source>
</evidence>
<protein>
    <submittedName>
        <fullName evidence="3">Uncharacterized protein LOC103667688 isoform X1</fullName>
    </submittedName>
</protein>